<reference evidence="4 5" key="1">
    <citation type="journal article" date="2023" name="Nucleic Acids Res.">
        <title>The hologenome of Daphnia magna reveals possible DNA methylation and microbiome-mediated evolution of the host genome.</title>
        <authorList>
            <person name="Chaturvedi A."/>
            <person name="Li X."/>
            <person name="Dhandapani V."/>
            <person name="Marshall H."/>
            <person name="Kissane S."/>
            <person name="Cuenca-Cambronero M."/>
            <person name="Asole G."/>
            <person name="Calvet F."/>
            <person name="Ruiz-Romero M."/>
            <person name="Marangio P."/>
            <person name="Guigo R."/>
            <person name="Rago D."/>
            <person name="Mirbahai L."/>
            <person name="Eastwood N."/>
            <person name="Colbourne J.K."/>
            <person name="Zhou J."/>
            <person name="Mallon E."/>
            <person name="Orsini L."/>
        </authorList>
    </citation>
    <scope>NUCLEOTIDE SEQUENCE [LARGE SCALE GENOMIC DNA]</scope>
    <source>
        <strain evidence="4">LRV0_1</strain>
    </source>
</reference>
<evidence type="ECO:0000313" key="5">
    <source>
        <dbReference type="Proteomes" id="UP001234178"/>
    </source>
</evidence>
<organism evidence="4 5">
    <name type="scientific">Daphnia magna</name>
    <dbReference type="NCBI Taxonomy" id="35525"/>
    <lineage>
        <taxon>Eukaryota</taxon>
        <taxon>Metazoa</taxon>
        <taxon>Ecdysozoa</taxon>
        <taxon>Arthropoda</taxon>
        <taxon>Crustacea</taxon>
        <taxon>Branchiopoda</taxon>
        <taxon>Diplostraca</taxon>
        <taxon>Cladocera</taxon>
        <taxon>Anomopoda</taxon>
        <taxon>Daphniidae</taxon>
        <taxon>Daphnia</taxon>
    </lineage>
</organism>
<keyword evidence="1" id="KW-0862">Zinc</keyword>
<accession>A0ABQ9ZRK2</accession>
<dbReference type="EMBL" id="JAOYFB010000005">
    <property type="protein sequence ID" value="KAK4015114.1"/>
    <property type="molecule type" value="Genomic_DNA"/>
</dbReference>
<feature type="region of interest" description="Disordered" evidence="2">
    <location>
        <begin position="114"/>
        <end position="159"/>
    </location>
</feature>
<evidence type="ECO:0000313" key="4">
    <source>
        <dbReference type="EMBL" id="KAK4015114.1"/>
    </source>
</evidence>
<evidence type="ECO:0000256" key="1">
    <source>
        <dbReference type="PROSITE-ProRule" id="PRU00047"/>
    </source>
</evidence>
<dbReference type="InterPro" id="IPR036875">
    <property type="entry name" value="Znf_CCHC_sf"/>
</dbReference>
<keyword evidence="1" id="KW-0863">Zinc-finger</keyword>
<dbReference type="Pfam" id="PF00098">
    <property type="entry name" value="zf-CCHC"/>
    <property type="match status" value="1"/>
</dbReference>
<feature type="region of interest" description="Disordered" evidence="2">
    <location>
        <begin position="59"/>
        <end position="86"/>
    </location>
</feature>
<gene>
    <name evidence="4" type="ORF">OUZ56_030104</name>
</gene>
<feature type="compositionally biased region" description="Basic residues" evidence="2">
    <location>
        <begin position="127"/>
        <end position="145"/>
    </location>
</feature>
<keyword evidence="5" id="KW-1185">Reference proteome</keyword>
<comment type="caution">
    <text evidence="4">The sequence shown here is derived from an EMBL/GenBank/DDBJ whole genome shotgun (WGS) entry which is preliminary data.</text>
</comment>
<feature type="domain" description="CCHC-type" evidence="3">
    <location>
        <begin position="142"/>
        <end position="158"/>
    </location>
</feature>
<feature type="compositionally biased region" description="Low complexity" evidence="2">
    <location>
        <begin position="114"/>
        <end position="125"/>
    </location>
</feature>
<name>A0ABQ9ZRK2_9CRUS</name>
<dbReference type="Proteomes" id="UP001234178">
    <property type="component" value="Unassembled WGS sequence"/>
</dbReference>
<protein>
    <recommendedName>
        <fullName evidence="3">CCHC-type domain-containing protein</fullName>
    </recommendedName>
</protein>
<evidence type="ECO:0000256" key="2">
    <source>
        <dbReference type="SAM" id="MobiDB-lite"/>
    </source>
</evidence>
<dbReference type="SUPFAM" id="SSF57756">
    <property type="entry name" value="Retrovirus zinc finger-like domains"/>
    <property type="match status" value="1"/>
</dbReference>
<keyword evidence="1" id="KW-0479">Metal-binding</keyword>
<dbReference type="PROSITE" id="PS50158">
    <property type="entry name" value="ZF_CCHC"/>
    <property type="match status" value="1"/>
</dbReference>
<evidence type="ECO:0000259" key="3">
    <source>
        <dbReference type="PROSITE" id="PS50158"/>
    </source>
</evidence>
<dbReference type="Gene3D" id="4.10.60.10">
    <property type="entry name" value="Zinc finger, CCHC-type"/>
    <property type="match status" value="1"/>
</dbReference>
<sequence length="159" mass="17397">MQYLLKYVGYDTAEWTDSSNCTNCRAATVDQAGPSDDYGEVEQDGEALLYCEALLASEASPSGMGNPAEEGGQPTDESAVDPPAIEHAAPLEKQALGLMSEGFRLLGPLLGQLGNQGPCQQQLQPKQKAKRRRSDLNKMKTRKCNKCQQKGHYQRDCPY</sequence>
<proteinExistence type="predicted"/>
<dbReference type="InterPro" id="IPR001878">
    <property type="entry name" value="Znf_CCHC"/>
</dbReference>